<dbReference type="OrthoDB" id="9797743at2"/>
<dbReference type="EMBL" id="CP034183">
    <property type="protein sequence ID" value="AZI43740.1"/>
    <property type="molecule type" value="Genomic_DNA"/>
</dbReference>
<dbReference type="Pfam" id="PF00702">
    <property type="entry name" value="Hydrolase"/>
    <property type="match status" value="1"/>
</dbReference>
<keyword evidence="2" id="KW-1185">Reference proteome</keyword>
<keyword evidence="1" id="KW-0378">Hydrolase</keyword>
<dbReference type="PRINTS" id="PR00413">
    <property type="entry name" value="HADHALOGNASE"/>
</dbReference>
<dbReference type="Gene3D" id="3.40.50.1000">
    <property type="entry name" value="HAD superfamily/HAD-like"/>
    <property type="match status" value="1"/>
</dbReference>
<dbReference type="InterPro" id="IPR023214">
    <property type="entry name" value="HAD_sf"/>
</dbReference>
<dbReference type="PANTHER" id="PTHR47829">
    <property type="entry name" value="HYDROLASE, PUTATIVE (AFU_ORTHOLOGUE AFUA_1G12880)-RELATED"/>
    <property type="match status" value="1"/>
</dbReference>
<sequence>MDASVYHQAAEWAAEQFGLEAHSVLGVMQRHWETEFGGWWALRSLGDEQVFWQDYAARLAAGLGLRAEQGTALVAQFPYHAFMKPAPQARRVLLELRRRGLKTGVLSNTLPDIWPTLQAIGVADVVDVALSSCLLGVHKPEAEVFLLAAQALEAEPAAVLFLDDKLENVSAARAVGMRAELVDLSGQAEGAIWELEGVLALV</sequence>
<dbReference type="InterPro" id="IPR006439">
    <property type="entry name" value="HAD-SF_hydro_IA"/>
</dbReference>
<organism evidence="1 2">
    <name type="scientific">Deinococcus psychrotolerans</name>
    <dbReference type="NCBI Taxonomy" id="2489213"/>
    <lineage>
        <taxon>Bacteria</taxon>
        <taxon>Thermotogati</taxon>
        <taxon>Deinococcota</taxon>
        <taxon>Deinococci</taxon>
        <taxon>Deinococcales</taxon>
        <taxon>Deinococcaceae</taxon>
        <taxon>Deinococcus</taxon>
    </lineage>
</organism>
<dbReference type="InterPro" id="IPR052898">
    <property type="entry name" value="ACAD10-like"/>
</dbReference>
<accession>A0A3G8YFU3</accession>
<dbReference type="PANTHER" id="PTHR47829:SF1">
    <property type="entry name" value="HAD FAMILY PHOSPHATASE"/>
    <property type="match status" value="1"/>
</dbReference>
<dbReference type="NCBIfam" id="TIGR01509">
    <property type="entry name" value="HAD-SF-IA-v3"/>
    <property type="match status" value="1"/>
</dbReference>
<dbReference type="Proteomes" id="UP000276417">
    <property type="component" value="Chromosome 1"/>
</dbReference>
<evidence type="ECO:0000313" key="1">
    <source>
        <dbReference type="EMBL" id="AZI43740.1"/>
    </source>
</evidence>
<reference evidence="1 2" key="1">
    <citation type="submission" date="2018-11" db="EMBL/GenBank/DDBJ databases">
        <title>Deinococcus shelandsis sp. nov., isolated from South Shetland Islands soil of Antarctica.</title>
        <authorList>
            <person name="Tian J."/>
        </authorList>
    </citation>
    <scope>NUCLEOTIDE SEQUENCE [LARGE SCALE GENOMIC DNA]</scope>
    <source>
        <strain evidence="1 2">S14-83T</strain>
    </source>
</reference>
<proteinExistence type="predicted"/>
<name>A0A3G8YFU3_9DEIO</name>
<evidence type="ECO:0000313" key="2">
    <source>
        <dbReference type="Proteomes" id="UP000276417"/>
    </source>
</evidence>
<dbReference type="SUPFAM" id="SSF56784">
    <property type="entry name" value="HAD-like"/>
    <property type="match status" value="1"/>
</dbReference>
<protein>
    <submittedName>
        <fullName evidence="1">HAD family hydrolase</fullName>
    </submittedName>
</protein>
<dbReference type="GO" id="GO:0016787">
    <property type="term" value="F:hydrolase activity"/>
    <property type="evidence" value="ECO:0007669"/>
    <property type="project" value="UniProtKB-KW"/>
</dbReference>
<dbReference type="AlphaFoldDB" id="A0A3G8YFU3"/>
<dbReference type="InterPro" id="IPR036412">
    <property type="entry name" value="HAD-like_sf"/>
</dbReference>
<dbReference type="KEGG" id="dph:EHF33_02680"/>
<gene>
    <name evidence="1" type="ORF">EHF33_02680</name>
</gene>